<dbReference type="Pfam" id="PF00293">
    <property type="entry name" value="NUDIX"/>
    <property type="match status" value="1"/>
</dbReference>
<dbReference type="RefSeq" id="WP_343799341.1">
    <property type="nucleotide sequence ID" value="NZ_BAAADJ010000023.1"/>
</dbReference>
<evidence type="ECO:0000256" key="2">
    <source>
        <dbReference type="ARBA" id="ARBA00005582"/>
    </source>
</evidence>
<dbReference type="CDD" id="cd04665">
    <property type="entry name" value="NUDIX_RppH"/>
    <property type="match status" value="1"/>
</dbReference>
<evidence type="ECO:0000256" key="4">
    <source>
        <dbReference type="ARBA" id="ARBA00022801"/>
    </source>
</evidence>
<proteinExistence type="inferred from homology"/>
<dbReference type="PANTHER" id="PTHR43758:SF8">
    <property type="entry name" value="8-OXO-DGTP DIPHOSPHATASE YTKD-RELATED"/>
    <property type="match status" value="1"/>
</dbReference>
<dbReference type="PRINTS" id="PR00502">
    <property type="entry name" value="NUDIXFAMILY"/>
</dbReference>
<dbReference type="PANTHER" id="PTHR43758">
    <property type="entry name" value="7,8-DIHYDRO-8-OXOGUANINE TRIPHOSPHATASE"/>
    <property type="match status" value="1"/>
</dbReference>
<keyword evidence="5" id="KW-0460">Magnesium</keyword>
<evidence type="ECO:0000256" key="1">
    <source>
        <dbReference type="ARBA" id="ARBA00001946"/>
    </source>
</evidence>
<reference evidence="9" key="1">
    <citation type="journal article" date="2019" name="Int. J. Syst. Evol. Microbiol.">
        <title>The Global Catalogue of Microorganisms (GCM) 10K type strain sequencing project: providing services to taxonomists for standard genome sequencing and annotation.</title>
        <authorList>
            <consortium name="The Broad Institute Genomics Platform"/>
            <consortium name="The Broad Institute Genome Sequencing Center for Infectious Disease"/>
            <person name="Wu L."/>
            <person name="Ma J."/>
        </authorList>
    </citation>
    <scope>NUCLEOTIDE SEQUENCE [LARGE SCALE GENOMIC DNA]</scope>
    <source>
        <strain evidence="9">JCM 9731</strain>
    </source>
</reference>
<keyword evidence="3" id="KW-0479">Metal-binding</keyword>
<feature type="domain" description="Nudix hydrolase" evidence="7">
    <location>
        <begin position="1"/>
        <end position="145"/>
    </location>
</feature>
<dbReference type="PROSITE" id="PS00893">
    <property type="entry name" value="NUDIX_BOX"/>
    <property type="match status" value="1"/>
</dbReference>
<comment type="caution">
    <text evidence="8">The sequence shown here is derived from an EMBL/GenBank/DDBJ whole genome shotgun (WGS) entry which is preliminary data.</text>
</comment>
<dbReference type="InterPro" id="IPR020476">
    <property type="entry name" value="Nudix_hydrolase"/>
</dbReference>
<dbReference type="EMBL" id="BAAADJ010000023">
    <property type="protein sequence ID" value="GAA0332454.1"/>
    <property type="molecule type" value="Genomic_DNA"/>
</dbReference>
<dbReference type="SUPFAM" id="SSF55811">
    <property type="entry name" value="Nudix"/>
    <property type="match status" value="1"/>
</dbReference>
<evidence type="ECO:0000256" key="3">
    <source>
        <dbReference type="ARBA" id="ARBA00022723"/>
    </source>
</evidence>
<dbReference type="InterPro" id="IPR014078">
    <property type="entry name" value="Nudix_YtkD"/>
</dbReference>
<name>A0ABP3G0Y6_9BACI</name>
<dbReference type="Proteomes" id="UP001500782">
    <property type="component" value="Unassembled WGS sequence"/>
</dbReference>
<comment type="cofactor">
    <cofactor evidence="1">
        <name>Mg(2+)</name>
        <dbReference type="ChEBI" id="CHEBI:18420"/>
    </cofactor>
</comment>
<keyword evidence="4 6" id="KW-0378">Hydrolase</keyword>
<evidence type="ECO:0000313" key="9">
    <source>
        <dbReference type="Proteomes" id="UP001500782"/>
    </source>
</evidence>
<dbReference type="InterPro" id="IPR020084">
    <property type="entry name" value="NUDIX_hydrolase_CS"/>
</dbReference>
<gene>
    <name evidence="8" type="primary">mutTA</name>
    <name evidence="8" type="ORF">GCM10008967_23890</name>
</gene>
<evidence type="ECO:0000259" key="7">
    <source>
        <dbReference type="PROSITE" id="PS51462"/>
    </source>
</evidence>
<organism evidence="8 9">
    <name type="scientific">Bacillus carboniphilus</name>
    <dbReference type="NCBI Taxonomy" id="86663"/>
    <lineage>
        <taxon>Bacteria</taxon>
        <taxon>Bacillati</taxon>
        <taxon>Bacillota</taxon>
        <taxon>Bacilli</taxon>
        <taxon>Bacillales</taxon>
        <taxon>Bacillaceae</taxon>
        <taxon>Bacillus</taxon>
    </lineage>
</organism>
<dbReference type="InterPro" id="IPR015797">
    <property type="entry name" value="NUDIX_hydrolase-like_dom_sf"/>
</dbReference>
<comment type="similarity">
    <text evidence="2 6">Belongs to the Nudix hydrolase family.</text>
</comment>
<evidence type="ECO:0000256" key="5">
    <source>
        <dbReference type="ARBA" id="ARBA00022842"/>
    </source>
</evidence>
<dbReference type="NCBIfam" id="TIGR02705">
    <property type="entry name" value="nudix_YtkD"/>
    <property type="match status" value="1"/>
</dbReference>
<sequence>MIILTDLVGNKVELTYGMTTDTKEISNVLCISKIKDQWLCTRHRVRGIEFPGGKVEQGETPEFAAKREIWEETGGVVQFLRFIGQYKVISQKDYFVKGIYFAAVEKLEKKDDYLETGGPVLLEPSTAFQNLDESFSFIMRDGVVEQVMNYVRTHKLDQFPLKK</sequence>
<protein>
    <submittedName>
        <fullName evidence="8">Antimutator 8-oxo-(dGTP/GTP)ase</fullName>
    </submittedName>
</protein>
<dbReference type="InterPro" id="IPR000086">
    <property type="entry name" value="NUDIX_hydrolase_dom"/>
</dbReference>
<keyword evidence="9" id="KW-1185">Reference proteome</keyword>
<accession>A0ABP3G0Y6</accession>
<evidence type="ECO:0000256" key="6">
    <source>
        <dbReference type="RuleBase" id="RU003476"/>
    </source>
</evidence>
<evidence type="ECO:0000313" key="8">
    <source>
        <dbReference type="EMBL" id="GAA0332454.1"/>
    </source>
</evidence>
<dbReference type="PROSITE" id="PS51462">
    <property type="entry name" value="NUDIX"/>
    <property type="match status" value="1"/>
</dbReference>
<dbReference type="Gene3D" id="3.90.79.10">
    <property type="entry name" value="Nucleoside Triphosphate Pyrophosphohydrolase"/>
    <property type="match status" value="1"/>
</dbReference>